<dbReference type="EMBL" id="JPMI01000014">
    <property type="protein sequence ID" value="KFA94406.1"/>
    <property type="molecule type" value="Genomic_DNA"/>
</dbReference>
<dbReference type="RefSeq" id="WP_043389670.1">
    <property type="nucleotide sequence ID" value="NZ_JPMI01000014.1"/>
</dbReference>
<evidence type="ECO:0008006" key="3">
    <source>
        <dbReference type="Google" id="ProtNLM"/>
    </source>
</evidence>
<reference evidence="1 2" key="1">
    <citation type="submission" date="2014-07" db="EMBL/GenBank/DDBJ databases">
        <title>Draft Genome Sequence of Gephyronic Acid Producer, Cystobacter violaceus Strain Cb vi76.</title>
        <authorList>
            <person name="Stevens D.C."/>
            <person name="Young J."/>
            <person name="Carmichael R."/>
            <person name="Tan J."/>
            <person name="Taylor R.E."/>
        </authorList>
    </citation>
    <scope>NUCLEOTIDE SEQUENCE [LARGE SCALE GENOMIC DNA]</scope>
    <source>
        <strain evidence="1 2">Cb vi76</strain>
    </source>
</reference>
<dbReference type="AlphaFoldDB" id="A0A084T121"/>
<comment type="caution">
    <text evidence="1">The sequence shown here is derived from an EMBL/GenBank/DDBJ whole genome shotgun (WGS) entry which is preliminary data.</text>
</comment>
<evidence type="ECO:0000313" key="1">
    <source>
        <dbReference type="EMBL" id="KFA94406.1"/>
    </source>
</evidence>
<accession>A0A084T121</accession>
<sequence>MNPGASEPRNPADAENHIRIVTHACQIPRQAVWLPTIPDATQAQTVLLMDALDCCRAVVVNLSDVCEVDSNKLCSRVNALTNNTPPWDSLFHAERHAELRKLEANGPYAAMIGGWGTLSPKQGCLRDAAVKARHHFRNIVGKPPKRSFQNQGLCHPRPTPNCWPKPDYYVDWRKTVASKLNLPQRVQTALGTMRRMDKLVDKDHIWTPARSDSLSIDLGE</sequence>
<dbReference type="Proteomes" id="UP000028547">
    <property type="component" value="Unassembled WGS sequence"/>
</dbReference>
<gene>
    <name evidence="1" type="ORF">Q664_03010</name>
</gene>
<name>A0A084T121_9BACT</name>
<proteinExistence type="predicted"/>
<evidence type="ECO:0000313" key="2">
    <source>
        <dbReference type="Proteomes" id="UP000028547"/>
    </source>
</evidence>
<organism evidence="1 2">
    <name type="scientific">Archangium violaceum Cb vi76</name>
    <dbReference type="NCBI Taxonomy" id="1406225"/>
    <lineage>
        <taxon>Bacteria</taxon>
        <taxon>Pseudomonadati</taxon>
        <taxon>Myxococcota</taxon>
        <taxon>Myxococcia</taxon>
        <taxon>Myxococcales</taxon>
        <taxon>Cystobacterineae</taxon>
        <taxon>Archangiaceae</taxon>
        <taxon>Archangium</taxon>
    </lineage>
</organism>
<protein>
    <recommendedName>
        <fullName evidence="3">DUF1643 domain-containing protein</fullName>
    </recommendedName>
</protein>